<protein>
    <recommendedName>
        <fullName evidence="6">Ethylene receptor 1-like N-terminal domain-containing protein</fullName>
    </recommendedName>
</protein>
<evidence type="ECO:0000259" key="6">
    <source>
        <dbReference type="Pfam" id="PF25487"/>
    </source>
</evidence>
<dbReference type="RefSeq" id="XP_005645917.1">
    <property type="nucleotide sequence ID" value="XM_005645860.1"/>
</dbReference>
<gene>
    <name evidence="7" type="ORF">COCSUDRAFT_66850</name>
</gene>
<accession>I0YSK4</accession>
<evidence type="ECO:0000256" key="2">
    <source>
        <dbReference type="ARBA" id="ARBA00022723"/>
    </source>
</evidence>
<feature type="domain" description="Ethylene receptor 1-like N-terminal" evidence="6">
    <location>
        <begin position="3"/>
        <end position="90"/>
    </location>
</feature>
<dbReference type="GO" id="GO:0016740">
    <property type="term" value="F:transferase activity"/>
    <property type="evidence" value="ECO:0007669"/>
    <property type="project" value="UniProtKB-KW"/>
</dbReference>
<keyword evidence="5" id="KW-0472">Membrane</keyword>
<proteinExistence type="predicted"/>
<dbReference type="GO" id="GO:0051740">
    <property type="term" value="F:ethylene binding"/>
    <property type="evidence" value="ECO:0007669"/>
    <property type="project" value="TreeGrafter"/>
</dbReference>
<dbReference type="OrthoDB" id="1704464at2759"/>
<dbReference type="GeneID" id="17039357"/>
<evidence type="ECO:0000256" key="4">
    <source>
        <dbReference type="ARBA" id="ARBA00022840"/>
    </source>
</evidence>
<dbReference type="KEGG" id="csl:COCSUDRAFT_66850"/>
<keyword evidence="3" id="KW-0547">Nucleotide-binding</keyword>
<keyword evidence="8" id="KW-1185">Reference proteome</keyword>
<evidence type="ECO:0000256" key="5">
    <source>
        <dbReference type="SAM" id="Phobius"/>
    </source>
</evidence>
<dbReference type="PANTHER" id="PTHR24423">
    <property type="entry name" value="TWO-COMPONENT SENSOR HISTIDINE KINASE"/>
    <property type="match status" value="1"/>
</dbReference>
<evidence type="ECO:0000256" key="1">
    <source>
        <dbReference type="ARBA" id="ARBA00022679"/>
    </source>
</evidence>
<comment type="caution">
    <text evidence="7">The sequence shown here is derived from an EMBL/GenBank/DDBJ whole genome shotgun (WGS) entry which is preliminary data.</text>
</comment>
<sequence length="218" mass="24255">MLVWDFIIALAYFAIPLELLYCFLWYPFPVRAKPAIFCSLFVCFITICGGTHLARAFDFTTAVPIVTAICTVISVLTAFMLLWLIPGVFKLAKALEQERVERLMLENFQGTLTEAAEGPDDIKATLNIIRAVPHCSNRQLRLLTAAKSSLCRMLASDHVDIVGKEGLKEVPGKVTVPINQLFVIVLDKDVHAKHKEILEKLSGQIAHAFMEAGDLILE</sequence>
<dbReference type="AlphaFoldDB" id="I0YSK4"/>
<evidence type="ECO:0000313" key="8">
    <source>
        <dbReference type="Proteomes" id="UP000007264"/>
    </source>
</evidence>
<dbReference type="InterPro" id="IPR058544">
    <property type="entry name" value="ETR1_N"/>
</dbReference>
<keyword evidence="4" id="KW-0067">ATP-binding</keyword>
<keyword evidence="1" id="KW-0808">Transferase</keyword>
<dbReference type="STRING" id="574566.I0YSK4"/>
<feature type="transmembrane region" description="Helical" evidence="5">
    <location>
        <begin position="6"/>
        <end position="28"/>
    </location>
</feature>
<organism evidence="7 8">
    <name type="scientific">Coccomyxa subellipsoidea (strain C-169)</name>
    <name type="common">Green microalga</name>
    <dbReference type="NCBI Taxonomy" id="574566"/>
    <lineage>
        <taxon>Eukaryota</taxon>
        <taxon>Viridiplantae</taxon>
        <taxon>Chlorophyta</taxon>
        <taxon>core chlorophytes</taxon>
        <taxon>Trebouxiophyceae</taxon>
        <taxon>Trebouxiophyceae incertae sedis</taxon>
        <taxon>Coccomyxaceae</taxon>
        <taxon>Coccomyxa</taxon>
        <taxon>Coccomyxa subellipsoidea</taxon>
    </lineage>
</organism>
<keyword evidence="5" id="KW-0812">Transmembrane</keyword>
<dbReference type="Proteomes" id="UP000007264">
    <property type="component" value="Unassembled WGS sequence"/>
</dbReference>
<name>I0YSK4_COCSC</name>
<dbReference type="EMBL" id="AGSI01000012">
    <property type="protein sequence ID" value="EIE21373.1"/>
    <property type="molecule type" value="Genomic_DNA"/>
</dbReference>
<feature type="transmembrane region" description="Helical" evidence="5">
    <location>
        <begin position="63"/>
        <end position="85"/>
    </location>
</feature>
<dbReference type="GO" id="GO:0038199">
    <property type="term" value="F:ethylene receptor activity"/>
    <property type="evidence" value="ECO:0007669"/>
    <property type="project" value="TreeGrafter"/>
</dbReference>
<keyword evidence="2" id="KW-0479">Metal-binding</keyword>
<dbReference type="Pfam" id="PF25487">
    <property type="entry name" value="ETR1_N"/>
    <property type="match status" value="1"/>
</dbReference>
<dbReference type="GO" id="GO:0005783">
    <property type="term" value="C:endoplasmic reticulum"/>
    <property type="evidence" value="ECO:0007669"/>
    <property type="project" value="TreeGrafter"/>
</dbReference>
<evidence type="ECO:0000256" key="3">
    <source>
        <dbReference type="ARBA" id="ARBA00022741"/>
    </source>
</evidence>
<dbReference type="GO" id="GO:0046872">
    <property type="term" value="F:metal ion binding"/>
    <property type="evidence" value="ECO:0007669"/>
    <property type="project" value="UniProtKB-KW"/>
</dbReference>
<feature type="transmembrane region" description="Helical" evidence="5">
    <location>
        <begin position="35"/>
        <end position="57"/>
    </location>
</feature>
<keyword evidence="5" id="KW-1133">Transmembrane helix</keyword>
<dbReference type="GO" id="GO:0005524">
    <property type="term" value="F:ATP binding"/>
    <property type="evidence" value="ECO:0007669"/>
    <property type="project" value="UniProtKB-KW"/>
</dbReference>
<reference evidence="7 8" key="1">
    <citation type="journal article" date="2012" name="Genome Biol.">
        <title>The genome of the polar eukaryotic microalga coccomyxa subellipsoidea reveals traits of cold adaptation.</title>
        <authorList>
            <person name="Blanc G."/>
            <person name="Agarkova I."/>
            <person name="Grimwood J."/>
            <person name="Kuo A."/>
            <person name="Brueggeman A."/>
            <person name="Dunigan D."/>
            <person name="Gurnon J."/>
            <person name="Ladunga I."/>
            <person name="Lindquist E."/>
            <person name="Lucas S."/>
            <person name="Pangilinan J."/>
            <person name="Proschold T."/>
            <person name="Salamov A."/>
            <person name="Schmutz J."/>
            <person name="Weeks D."/>
            <person name="Yamada T."/>
            <person name="Claverie J.M."/>
            <person name="Grigoriev I."/>
            <person name="Van Etten J."/>
            <person name="Lomsadze A."/>
            <person name="Borodovsky M."/>
        </authorList>
    </citation>
    <scope>NUCLEOTIDE SEQUENCE [LARGE SCALE GENOMIC DNA]</scope>
    <source>
        <strain evidence="7 8">C-169</strain>
    </source>
</reference>
<evidence type="ECO:0000313" key="7">
    <source>
        <dbReference type="EMBL" id="EIE21373.1"/>
    </source>
</evidence>